<dbReference type="Proteomes" id="UP000596661">
    <property type="component" value="Unassembled WGS sequence"/>
</dbReference>
<name>A0A803QN69_CANSA</name>
<organism evidence="1 2">
    <name type="scientific">Cannabis sativa</name>
    <name type="common">Hemp</name>
    <name type="synonym">Marijuana</name>
    <dbReference type="NCBI Taxonomy" id="3483"/>
    <lineage>
        <taxon>Eukaryota</taxon>
        <taxon>Viridiplantae</taxon>
        <taxon>Streptophyta</taxon>
        <taxon>Embryophyta</taxon>
        <taxon>Tracheophyta</taxon>
        <taxon>Spermatophyta</taxon>
        <taxon>Magnoliopsida</taxon>
        <taxon>eudicotyledons</taxon>
        <taxon>Gunneridae</taxon>
        <taxon>Pentapetalae</taxon>
        <taxon>rosids</taxon>
        <taxon>fabids</taxon>
        <taxon>Rosales</taxon>
        <taxon>Cannabaceae</taxon>
        <taxon>Cannabis</taxon>
    </lineage>
</organism>
<dbReference type="EnsemblPlants" id="evm.model.10.29">
    <property type="protein sequence ID" value="cds.evm.model.10.29"/>
    <property type="gene ID" value="evm.TU.10.29"/>
</dbReference>
<dbReference type="EMBL" id="UZAU01000783">
    <property type="status" value="NOT_ANNOTATED_CDS"/>
    <property type="molecule type" value="Genomic_DNA"/>
</dbReference>
<evidence type="ECO:0000313" key="2">
    <source>
        <dbReference type="Proteomes" id="UP000596661"/>
    </source>
</evidence>
<keyword evidence="2" id="KW-1185">Reference proteome</keyword>
<reference evidence="1" key="1">
    <citation type="submission" date="2021-03" db="UniProtKB">
        <authorList>
            <consortium name="EnsemblPlants"/>
        </authorList>
    </citation>
    <scope>IDENTIFICATION</scope>
</reference>
<evidence type="ECO:0000313" key="1">
    <source>
        <dbReference type="EnsemblPlants" id="cds.evm.model.10.29"/>
    </source>
</evidence>
<dbReference type="Gramene" id="evm.model.10.29">
    <property type="protein sequence ID" value="cds.evm.model.10.29"/>
    <property type="gene ID" value="evm.TU.10.29"/>
</dbReference>
<dbReference type="AlphaFoldDB" id="A0A803QN69"/>
<sequence>MANPYSQVFVYTEDVNHYSSSDQNDQNSSLVTIKFMVTRRYHSRSNHSNSIEDYSTTHEFTHSFDKFESMNSSCSLFSTMVSSIEPPFQMENLYWNNPNLGNMEDESRMMRVSYSTMVWMMADAATRMMKASSGRELKVWIENRIMISEFKRNRMIKESEELKCNKSIKDNEEKRKCIMMSETWLKLSEGLSADMVRLPL</sequence>
<proteinExistence type="predicted"/>
<accession>A0A803QN69</accession>
<protein>
    <submittedName>
        <fullName evidence="1">Uncharacterized protein</fullName>
    </submittedName>
</protein>